<dbReference type="PIRSF" id="PIRSF000337">
    <property type="entry name" value="NTA_MOA"/>
    <property type="match status" value="1"/>
</dbReference>
<evidence type="ECO:0000313" key="4">
    <source>
        <dbReference type="Proteomes" id="UP001498421"/>
    </source>
</evidence>
<dbReference type="InterPro" id="IPR011251">
    <property type="entry name" value="Luciferase-like_dom"/>
</dbReference>
<evidence type="ECO:0000256" key="1">
    <source>
        <dbReference type="ARBA" id="ARBA00033748"/>
    </source>
</evidence>
<dbReference type="SUPFAM" id="SSF51679">
    <property type="entry name" value="Bacterial luciferase-like"/>
    <property type="match status" value="1"/>
</dbReference>
<gene>
    <name evidence="3" type="ORF">QQZ08_006137</name>
</gene>
<evidence type="ECO:0000259" key="2">
    <source>
        <dbReference type="Pfam" id="PF00296"/>
    </source>
</evidence>
<reference evidence="3 4" key="1">
    <citation type="journal article" date="2025" name="Microbiol. Resour. Announc.">
        <title>Draft genome sequences for Neonectria magnoliae and Neonectria punicea, canker pathogens of Liriodendron tulipifera and Acer saccharum in West Virginia.</title>
        <authorList>
            <person name="Petronek H.M."/>
            <person name="Kasson M.T."/>
            <person name="Metheny A.M."/>
            <person name="Stauder C.M."/>
            <person name="Lovett B."/>
            <person name="Lynch S.C."/>
            <person name="Garnas J.R."/>
            <person name="Kasson L.R."/>
            <person name="Stajich J.E."/>
        </authorList>
    </citation>
    <scope>NUCLEOTIDE SEQUENCE [LARGE SCALE GENOMIC DNA]</scope>
    <source>
        <strain evidence="3 4">NRRL 64651</strain>
    </source>
</reference>
<dbReference type="PANTHER" id="PTHR30011">
    <property type="entry name" value="ALKANESULFONATE MONOOXYGENASE-RELATED"/>
    <property type="match status" value="1"/>
</dbReference>
<organism evidence="3 4">
    <name type="scientific">Neonectria magnoliae</name>
    <dbReference type="NCBI Taxonomy" id="2732573"/>
    <lineage>
        <taxon>Eukaryota</taxon>
        <taxon>Fungi</taxon>
        <taxon>Dikarya</taxon>
        <taxon>Ascomycota</taxon>
        <taxon>Pezizomycotina</taxon>
        <taxon>Sordariomycetes</taxon>
        <taxon>Hypocreomycetidae</taxon>
        <taxon>Hypocreales</taxon>
        <taxon>Nectriaceae</taxon>
        <taxon>Neonectria</taxon>
    </lineage>
</organism>
<sequence>MLGIYDVYKGPGNIREVLPGAAQFPISDPSLPIAAMASVTKSLSFGITASTTYEPPFMLARRYSTLDHLTNGRVAINVVTSYLDSAAKNLGLEKQIPHDERYDIAEENLTVFYKLLEGSWRDDAVIRDENLKQYTHPDRVRRINHKGKYFSCAGPHQIEPSRQRTPFIFQAGASKAGKNFATRHSEAMFLPGMDIDTVRKSVEDIKRTAVEQGRNPDGIKLIAGILIIVDETDEKAQAKYEEYLSYADLDGSLALFGGWTGQDLGAFKDDDDLRFSGPGAIQSITSSFHTAIPGSDGIRWTKERVARELALGGPHPRAIGSATTVADLLQKWIDGAEIDGFNISYAVGPGDLEDVVKYLLPELKKRGVFWDAKAAEGKTTRENYLGPELGNGGRLANDHPGSAYKWAAA</sequence>
<feature type="domain" description="Luciferase-like" evidence="2">
    <location>
        <begin position="25"/>
        <end position="332"/>
    </location>
</feature>
<dbReference type="EMBL" id="JAZAVK010000054">
    <property type="protein sequence ID" value="KAK7427368.1"/>
    <property type="molecule type" value="Genomic_DNA"/>
</dbReference>
<dbReference type="Pfam" id="PF00296">
    <property type="entry name" value="Bac_luciferase"/>
    <property type="match status" value="1"/>
</dbReference>
<comment type="similarity">
    <text evidence="1">Belongs to the NtaA/SnaA/DszA monooxygenase family.</text>
</comment>
<keyword evidence="4" id="KW-1185">Reference proteome</keyword>
<dbReference type="NCBIfam" id="TIGR03860">
    <property type="entry name" value="FMN_nitrolo"/>
    <property type="match status" value="1"/>
</dbReference>
<dbReference type="PANTHER" id="PTHR30011:SF41">
    <property type="entry name" value="XENOBIOTIC COMPOUND MONOOXYGENASE, DSZA FAMILY (AFU_ORTHOLOGUE AFUA_3G15040)"/>
    <property type="match status" value="1"/>
</dbReference>
<protein>
    <recommendedName>
        <fullName evidence="2">Luciferase-like domain-containing protein</fullName>
    </recommendedName>
</protein>
<dbReference type="InterPro" id="IPR036661">
    <property type="entry name" value="Luciferase-like_sf"/>
</dbReference>
<evidence type="ECO:0000313" key="3">
    <source>
        <dbReference type="EMBL" id="KAK7427368.1"/>
    </source>
</evidence>
<dbReference type="InterPro" id="IPR016215">
    <property type="entry name" value="NTA_MOA"/>
</dbReference>
<accession>A0ABR1I376</accession>
<name>A0ABR1I376_9HYPO</name>
<comment type="caution">
    <text evidence="3">The sequence shown here is derived from an EMBL/GenBank/DDBJ whole genome shotgun (WGS) entry which is preliminary data.</text>
</comment>
<dbReference type="Proteomes" id="UP001498421">
    <property type="component" value="Unassembled WGS sequence"/>
</dbReference>
<dbReference type="Gene3D" id="3.20.20.30">
    <property type="entry name" value="Luciferase-like domain"/>
    <property type="match status" value="1"/>
</dbReference>
<proteinExistence type="inferred from homology"/>
<dbReference type="InterPro" id="IPR051260">
    <property type="entry name" value="Diverse_substr_monoxygenases"/>
</dbReference>